<feature type="transmembrane region" description="Helical" evidence="7">
    <location>
        <begin position="1827"/>
        <end position="1847"/>
    </location>
</feature>
<evidence type="ECO:0000256" key="2">
    <source>
        <dbReference type="ARBA" id="ARBA00008789"/>
    </source>
</evidence>
<dbReference type="PANTHER" id="PTHR19308:SF14">
    <property type="entry name" value="START DOMAIN-CONTAINING PROTEIN"/>
    <property type="match status" value="1"/>
</dbReference>
<proteinExistence type="inferred from homology"/>
<name>A0ABQ6MW17_9STRA</name>
<dbReference type="CDD" id="cd00177">
    <property type="entry name" value="START"/>
    <property type="match status" value="1"/>
</dbReference>
<comment type="caution">
    <text evidence="9">The sequence shown here is derived from an EMBL/GenBank/DDBJ whole genome shotgun (WGS) entry which is preliminary data.</text>
</comment>
<keyword evidence="10" id="KW-1185">Reference proteome</keyword>
<feature type="compositionally biased region" description="Low complexity" evidence="6">
    <location>
        <begin position="655"/>
        <end position="676"/>
    </location>
</feature>
<evidence type="ECO:0000256" key="6">
    <source>
        <dbReference type="SAM" id="MobiDB-lite"/>
    </source>
</evidence>
<organism evidence="9 10">
    <name type="scientific">Tetraparma gracilis</name>
    <dbReference type="NCBI Taxonomy" id="2962635"/>
    <lineage>
        <taxon>Eukaryota</taxon>
        <taxon>Sar</taxon>
        <taxon>Stramenopiles</taxon>
        <taxon>Ochrophyta</taxon>
        <taxon>Bolidophyceae</taxon>
        <taxon>Parmales</taxon>
        <taxon>Triparmaceae</taxon>
        <taxon>Tetraparma</taxon>
    </lineage>
</organism>
<evidence type="ECO:0000256" key="4">
    <source>
        <dbReference type="ARBA" id="ARBA00022989"/>
    </source>
</evidence>
<dbReference type="Pfam" id="PF09815">
    <property type="entry name" value="XK-related"/>
    <property type="match status" value="1"/>
</dbReference>
<reference evidence="9 10" key="1">
    <citation type="journal article" date="2023" name="Commun. Biol.">
        <title>Genome analysis of Parmales, the sister group of diatoms, reveals the evolutionary specialization of diatoms from phago-mixotrophs to photoautotrophs.</title>
        <authorList>
            <person name="Ban H."/>
            <person name="Sato S."/>
            <person name="Yoshikawa S."/>
            <person name="Yamada K."/>
            <person name="Nakamura Y."/>
            <person name="Ichinomiya M."/>
            <person name="Sato N."/>
            <person name="Blanc-Mathieu R."/>
            <person name="Endo H."/>
            <person name="Kuwata A."/>
            <person name="Ogata H."/>
        </authorList>
    </citation>
    <scope>NUCLEOTIDE SEQUENCE [LARGE SCALE GENOMIC DNA]</scope>
</reference>
<comment type="similarity">
    <text evidence="2">Belongs to the XK family.</text>
</comment>
<feature type="compositionally biased region" description="Basic residues" evidence="6">
    <location>
        <begin position="205"/>
        <end position="215"/>
    </location>
</feature>
<evidence type="ECO:0000256" key="7">
    <source>
        <dbReference type="SAM" id="Phobius"/>
    </source>
</evidence>
<evidence type="ECO:0000256" key="5">
    <source>
        <dbReference type="ARBA" id="ARBA00023136"/>
    </source>
</evidence>
<evidence type="ECO:0000259" key="8">
    <source>
        <dbReference type="Pfam" id="PF01852"/>
    </source>
</evidence>
<feature type="region of interest" description="Disordered" evidence="6">
    <location>
        <begin position="176"/>
        <end position="250"/>
    </location>
</feature>
<feature type="compositionally biased region" description="Basic residues" evidence="6">
    <location>
        <begin position="677"/>
        <end position="688"/>
    </location>
</feature>
<evidence type="ECO:0000313" key="10">
    <source>
        <dbReference type="Proteomes" id="UP001165060"/>
    </source>
</evidence>
<evidence type="ECO:0000256" key="1">
    <source>
        <dbReference type="ARBA" id="ARBA00004141"/>
    </source>
</evidence>
<dbReference type="InterPro" id="IPR018629">
    <property type="entry name" value="XK-rel"/>
</dbReference>
<feature type="transmembrane region" description="Helical" evidence="7">
    <location>
        <begin position="1548"/>
        <end position="1569"/>
    </location>
</feature>
<keyword evidence="5 7" id="KW-0472">Membrane</keyword>
<dbReference type="PANTHER" id="PTHR19308">
    <property type="entry name" value="PHOSPHATIDYLCHOLINE TRANSFER PROTEIN"/>
    <property type="match status" value="1"/>
</dbReference>
<dbReference type="InterPro" id="IPR051213">
    <property type="entry name" value="START_lipid_transfer"/>
</dbReference>
<feature type="compositionally biased region" description="Polar residues" evidence="6">
    <location>
        <begin position="640"/>
        <end position="651"/>
    </location>
</feature>
<feature type="domain" description="START" evidence="8">
    <location>
        <begin position="968"/>
        <end position="1142"/>
    </location>
</feature>
<keyword evidence="3 7" id="KW-0812">Transmembrane</keyword>
<comment type="subcellular location">
    <subcellularLocation>
        <location evidence="1">Membrane</location>
        <topology evidence="1">Multi-pass membrane protein</topology>
    </subcellularLocation>
</comment>
<feature type="transmembrane region" description="Helical" evidence="7">
    <location>
        <begin position="1730"/>
        <end position="1748"/>
    </location>
</feature>
<dbReference type="InterPro" id="IPR023393">
    <property type="entry name" value="START-like_dom_sf"/>
</dbReference>
<feature type="compositionally biased region" description="Basic and acidic residues" evidence="6">
    <location>
        <begin position="216"/>
        <end position="228"/>
    </location>
</feature>
<dbReference type="InterPro" id="IPR002913">
    <property type="entry name" value="START_lipid-bd_dom"/>
</dbReference>
<dbReference type="Proteomes" id="UP001165060">
    <property type="component" value="Unassembled WGS sequence"/>
</dbReference>
<evidence type="ECO:0000256" key="3">
    <source>
        <dbReference type="ARBA" id="ARBA00022692"/>
    </source>
</evidence>
<dbReference type="SUPFAM" id="SSF55961">
    <property type="entry name" value="Bet v1-like"/>
    <property type="match status" value="3"/>
</dbReference>
<keyword evidence="4 7" id="KW-1133">Transmembrane helix</keyword>
<dbReference type="Gene3D" id="3.30.530.20">
    <property type="match status" value="4"/>
</dbReference>
<accession>A0ABQ6MW17</accession>
<feature type="region of interest" description="Disordered" evidence="6">
    <location>
        <begin position="632"/>
        <end position="688"/>
    </location>
</feature>
<protein>
    <recommendedName>
        <fullName evidence="8">START domain-containing protein</fullName>
    </recommendedName>
</protein>
<gene>
    <name evidence="9" type="ORF">TeGR_g12479</name>
</gene>
<sequence length="1950" mass="216871">MGGSLGLSASAPEGGAACDLPSLSNPHHLDCLCACKHSLSPESHLLFFTLAEPAAAPGHGKAGAQGRRTGFHLHLAVRAQQGEQRGEQRGAVVVTVTSVQPDGIPLRSKFSGKEIPEAYMEELSNYEYMLAPPSSSPAPSQDRLAKLWGTYTLTPRPFGTTELVVTFFSECSSPASSRALGAAPKPGSARGSLLHLGSPNAMLKSLRKSVNKSSRRVRESVRAPKTHGESPAAASPGATPPSPVPLGLRARTKSGRSAPAYALLPLAETRRLLLSLAAVAPTLHERLADYGRIDRELLTNDSVAVLSDDPWPLTQIETQMKVDMTLTDDQSKMTQLSKVDMNRHRSMDVIDILEGKKTHGWERIPGTATETVSYYRKLLSGKLAIGKGVANIDTSAEHIFAWLWDVNRYDRAKSHIKSEGLLIRREKVMEGQRSKLFAVGVRFAPGFDNRFFLNRFCWYRDASSGEITIVFIPVDPSDPSHDEPTADFIKGVLQHDCIPRSTMATTSGFWRIKPLSANVCEVTLLQQGNAGGSIPVWLMNKNVLTMLQTVKALQSKYERNSETVDAELRAVFPPPPPLSSLSAAQKAVYNRCQALEGISMEAEMAAAAASPEAGKRDLKKGVSYEVTSAPRQYGRVSPTGRISPTPQSLSRADTVDSASDYSTTSSTGTWAGARSTGNKRGKKPKPLKKLGSIGRAVTSTTLSKAYTANGTTELEWMPIKSPVGLTDMWMKFNNAKTKGKKEAFGKSEAIVDASAKDAMAWAFIYSCKTRNKSSKEEGNPARLVWRVDSPHDIIAATIKKLPFPFNNREHVNRIIAATDDSYYGNNSLIVFSEPTNDIIDYGINDNSIIRGFAKSFIRFTELTEKQCRMQFYIHIAASGSIPNWVVRMVIPVSLATVSDCRASYARDDEIDAEDVKELASKFPTMYAEQSADEVAALEEAKTRLGIKRDEREHSSVGFGDGFKEIDSPDIRVSMSTKMSNGNSNIIMRASTVIDCALEEAAAQVFYVDSRRNCKNAYTSGCLERIIREENDHRVVYYNAYDLGITGFDARDWLSLWCWKRTDEDTIEMFAIPHDHDDFPITSKYLRAETYVYWSIKRLPPVGASSLWQGIPQTQMVWVQQQNLRGSIPTFIVNSKATENLMTLSEIRKKTDQSYELDSAARRDFAAQMGSGEEYSDEENEIIEGGLALFGHFENHRKRRTASGVTPAVSNEVAMSKRGATFGRSDTTVRAGAEDVLAYLFLASAKCRWRDLDLERTTLSRENSHQIVSTCTEKGQRGDRVLVTKSVWKKVEGGVLTLTSVPAQHPSKPQAARFVRITPTVAVKIFAASTGMLLTRVSYVCRMDLSSSHLSTRPMLYRTLKTAADLHQYFLELRHLDDYDADDGTMLGYRLMYPDGTKKQRAKKTAGVVESHKGLAQLQEEFPWLTDFLSRLVHGRLHRNRPVSTSLECLSKQEAMRVGDNLAQALRQRKTAEAGLYQWENQNAAVVELFKRYPFTEQMLLTVSQEVLNSAAWGVIWRVCTGATLSILDMGSDINVCILYFTTEGQKGYGLSLLAMVLGNILLQSLLVVVNNMKRPGKILSELLIVFTGLKPAVDAYRVSTNVEQERHQYVTPTQEYALAKACELFSESIPGALLQVFAYFDLLKSGGSSNSALVSIAISALTTGFSSATLSYDMDTDPLKRREHPRFYGYIPHEPATRTLMFVCLTFNSAALLGLRSFSASLLMMLSKRFIFVYVAVDVLVFFAYLIYRKDFRHHMQLNDALGFLMRLMTKVIGDWTGLVHLRHPVEMSGLYFTASMALAILSSFVCTALYFRLLPEGQVTVVPEETAWTCIGLLAGVWALTALVFIKKMNKEYRHTFFDTSTATDYIVGIFASNKDEQLRSAIFKKNKEKWRHIRPQVKQWVNSRFGVWEKFRPQWYTPAMRTRITAEFFPKKAEKQNHRGQEGSVWIK</sequence>
<feature type="transmembrane region" description="Helical" evidence="7">
    <location>
        <begin position="1791"/>
        <end position="1815"/>
    </location>
</feature>
<dbReference type="EMBL" id="BRYB01001785">
    <property type="protein sequence ID" value="GMI33687.1"/>
    <property type="molecule type" value="Genomic_DNA"/>
</dbReference>
<feature type="transmembrane region" description="Helical" evidence="7">
    <location>
        <begin position="1700"/>
        <end position="1718"/>
    </location>
</feature>
<evidence type="ECO:0000313" key="9">
    <source>
        <dbReference type="EMBL" id="GMI33687.1"/>
    </source>
</evidence>
<dbReference type="Pfam" id="PF01852">
    <property type="entry name" value="START"/>
    <property type="match status" value="1"/>
</dbReference>